<keyword evidence="2" id="KW-1185">Reference proteome</keyword>
<name>A0A2I3H1G9_NOMLE</name>
<accession>A0A2I3H1G9</accession>
<dbReference type="GeneTree" id="ENSGT01130000279310"/>
<dbReference type="InParanoid" id="A0A2I3H1G9"/>
<dbReference type="Ensembl" id="ENSNLET00000042501.1">
    <property type="protein sequence ID" value="ENSNLEP00000037381.1"/>
    <property type="gene ID" value="ENSNLEG00000035145.1"/>
</dbReference>
<dbReference type="Proteomes" id="UP000001073">
    <property type="component" value="Chromosome 10"/>
</dbReference>
<proteinExistence type="predicted"/>
<dbReference type="AlphaFoldDB" id="A0A2I3H1G9"/>
<sequence length="44" mass="5155">MCLIKGDRRFSDEFTLHEMESGREAGMMEKARGLWKGKFQRGSF</sequence>
<protein>
    <submittedName>
        <fullName evidence="1">Uncharacterized protein</fullName>
    </submittedName>
</protein>
<organism evidence="1 2">
    <name type="scientific">Nomascus leucogenys</name>
    <name type="common">Northern white-cheeked gibbon</name>
    <name type="synonym">Hylobates leucogenys</name>
    <dbReference type="NCBI Taxonomy" id="61853"/>
    <lineage>
        <taxon>Eukaryota</taxon>
        <taxon>Metazoa</taxon>
        <taxon>Chordata</taxon>
        <taxon>Craniata</taxon>
        <taxon>Vertebrata</taxon>
        <taxon>Euteleostomi</taxon>
        <taxon>Mammalia</taxon>
        <taxon>Eutheria</taxon>
        <taxon>Euarchontoglires</taxon>
        <taxon>Primates</taxon>
        <taxon>Haplorrhini</taxon>
        <taxon>Catarrhini</taxon>
        <taxon>Hylobatidae</taxon>
        <taxon>Nomascus</taxon>
    </lineage>
</organism>
<dbReference type="EMBL" id="ADFV01081443">
    <property type="status" value="NOT_ANNOTATED_CDS"/>
    <property type="molecule type" value="Genomic_DNA"/>
</dbReference>
<reference evidence="1 2" key="1">
    <citation type="submission" date="2012-10" db="EMBL/GenBank/DDBJ databases">
        <authorList>
            <consortium name="Gibbon Genome Sequencing Consortium"/>
        </authorList>
    </citation>
    <scope>NUCLEOTIDE SEQUENCE [LARGE SCALE GENOMIC DNA]</scope>
</reference>
<evidence type="ECO:0000313" key="1">
    <source>
        <dbReference type="Ensembl" id="ENSNLEP00000037381.1"/>
    </source>
</evidence>
<evidence type="ECO:0000313" key="2">
    <source>
        <dbReference type="Proteomes" id="UP000001073"/>
    </source>
</evidence>
<reference evidence="1" key="2">
    <citation type="submission" date="2025-08" db="UniProtKB">
        <authorList>
            <consortium name="Ensembl"/>
        </authorList>
    </citation>
    <scope>IDENTIFICATION</scope>
</reference>
<reference evidence="1" key="3">
    <citation type="submission" date="2025-09" db="UniProtKB">
        <authorList>
            <consortium name="Ensembl"/>
        </authorList>
    </citation>
    <scope>IDENTIFICATION</scope>
</reference>